<evidence type="ECO:0000313" key="2">
    <source>
        <dbReference type="Proteomes" id="UP001603857"/>
    </source>
</evidence>
<keyword evidence="2" id="KW-1185">Reference proteome</keyword>
<gene>
    <name evidence="1" type="ORF">Fmac_017980</name>
</gene>
<reference evidence="1 2" key="1">
    <citation type="submission" date="2024-08" db="EMBL/GenBank/DDBJ databases">
        <title>Insights into the chromosomal genome structure of Flemingia macrophylla.</title>
        <authorList>
            <person name="Ding Y."/>
            <person name="Zhao Y."/>
            <person name="Bi W."/>
            <person name="Wu M."/>
            <person name="Zhao G."/>
            <person name="Gong Y."/>
            <person name="Li W."/>
            <person name="Zhang P."/>
        </authorList>
    </citation>
    <scope>NUCLEOTIDE SEQUENCE [LARGE SCALE GENOMIC DNA]</scope>
    <source>
        <strain evidence="1">DYQJB</strain>
        <tissue evidence="1">Leaf</tissue>
    </source>
</reference>
<organism evidence="1 2">
    <name type="scientific">Flemingia macrophylla</name>
    <dbReference type="NCBI Taxonomy" id="520843"/>
    <lineage>
        <taxon>Eukaryota</taxon>
        <taxon>Viridiplantae</taxon>
        <taxon>Streptophyta</taxon>
        <taxon>Embryophyta</taxon>
        <taxon>Tracheophyta</taxon>
        <taxon>Spermatophyta</taxon>
        <taxon>Magnoliopsida</taxon>
        <taxon>eudicotyledons</taxon>
        <taxon>Gunneridae</taxon>
        <taxon>Pentapetalae</taxon>
        <taxon>rosids</taxon>
        <taxon>fabids</taxon>
        <taxon>Fabales</taxon>
        <taxon>Fabaceae</taxon>
        <taxon>Papilionoideae</taxon>
        <taxon>50 kb inversion clade</taxon>
        <taxon>NPAAA clade</taxon>
        <taxon>indigoferoid/millettioid clade</taxon>
        <taxon>Phaseoleae</taxon>
        <taxon>Flemingia</taxon>
    </lineage>
</organism>
<protein>
    <submittedName>
        <fullName evidence="1">Uncharacterized protein</fullName>
    </submittedName>
</protein>
<evidence type="ECO:0000313" key="1">
    <source>
        <dbReference type="EMBL" id="KAL2330399.1"/>
    </source>
</evidence>
<name>A0ABD1M3N9_9FABA</name>
<dbReference type="EMBL" id="JBGMDY010000006">
    <property type="protein sequence ID" value="KAL2330399.1"/>
    <property type="molecule type" value="Genomic_DNA"/>
</dbReference>
<proteinExistence type="predicted"/>
<sequence>MISLILLSPSCTKRFKIWAQHLTRNRAPSRTSLVLSDMLSFRFLKHKSLYEALSTNIE</sequence>
<dbReference type="AlphaFoldDB" id="A0ABD1M3N9"/>
<dbReference type="Proteomes" id="UP001603857">
    <property type="component" value="Unassembled WGS sequence"/>
</dbReference>
<accession>A0ABD1M3N9</accession>
<comment type="caution">
    <text evidence="1">The sequence shown here is derived from an EMBL/GenBank/DDBJ whole genome shotgun (WGS) entry which is preliminary data.</text>
</comment>